<feature type="transmembrane region" description="Helical" evidence="2">
    <location>
        <begin position="138"/>
        <end position="161"/>
    </location>
</feature>
<dbReference type="PANTHER" id="PTHR43443">
    <property type="entry name" value="3-HEXULOSE-6-PHOSPHATE ISOMERASE"/>
    <property type="match status" value="1"/>
</dbReference>
<dbReference type="PROSITE" id="PS51464">
    <property type="entry name" value="SIS"/>
    <property type="match status" value="1"/>
</dbReference>
<organism evidence="4 5">
    <name type="scientific">Methanotorris formicicus Mc-S-70</name>
    <dbReference type="NCBI Taxonomy" id="647171"/>
    <lineage>
        <taxon>Archaea</taxon>
        <taxon>Methanobacteriati</taxon>
        <taxon>Methanobacteriota</taxon>
        <taxon>Methanomada group</taxon>
        <taxon>Methanococci</taxon>
        <taxon>Methanococcales</taxon>
        <taxon>Methanocaldococcaceae</taxon>
        <taxon>Methanotorris</taxon>
    </lineage>
</organism>
<keyword evidence="5" id="KW-1185">Reference proteome</keyword>
<dbReference type="AlphaFoldDB" id="H1KZS6"/>
<gene>
    <name evidence="4" type="ORF">MetfoDRAFT_1299</name>
</gene>
<reference evidence="4 5" key="1">
    <citation type="submission" date="2011-09" db="EMBL/GenBank/DDBJ databases">
        <title>The draft genome of Methanotorris formicicus Mc-S-70.</title>
        <authorList>
            <consortium name="US DOE Joint Genome Institute (JGI-PGF)"/>
            <person name="Lucas S."/>
            <person name="Han J."/>
            <person name="Lapidus A."/>
            <person name="Cheng J.-F."/>
            <person name="Goodwin L."/>
            <person name="Pitluck S."/>
            <person name="Peters L."/>
            <person name="Land M.L."/>
            <person name="Hauser L."/>
            <person name="Sieprawska-Lupa M."/>
            <person name="Takai K."/>
            <person name="Miyazaki J."/>
            <person name="Whitman W."/>
            <person name="Woyke T.J."/>
        </authorList>
    </citation>
    <scope>NUCLEOTIDE SEQUENCE [LARGE SCALE GENOMIC DNA]</scope>
    <source>
        <strain evidence="4 5">Mc-S-70</strain>
    </source>
</reference>
<evidence type="ECO:0000313" key="4">
    <source>
        <dbReference type="EMBL" id="EHP85623.1"/>
    </source>
</evidence>
<accession>H1KZS6</accession>
<comment type="caution">
    <text evidence="4">The sequence shown here is derived from an EMBL/GenBank/DDBJ whole genome shotgun (WGS) entry which is preliminary data.</text>
</comment>
<sequence length="179" mass="19930">MFILIGEILPHIAKNIELLMEFEYDENLKNKLNSFLDAIINAKNIFVFGVGRSGLVGKAFAMRLMHLGFNAYVVGETICPSFKEGDLLIVISGSGETTLTKEIAKKADNVVAITCNIPNTLAKISNIWIPICISKNEYLPLGTAFEFMAFIFLDVVVALLMKRLGISENEMKDRHCNLQ</sequence>
<dbReference type="GO" id="GO:0097367">
    <property type="term" value="F:carbohydrate derivative binding"/>
    <property type="evidence" value="ECO:0007669"/>
    <property type="project" value="InterPro"/>
</dbReference>
<keyword evidence="4" id="KW-0413">Isomerase</keyword>
<dbReference type="PATRIC" id="fig|647171.4.peg.1275"/>
<dbReference type="InterPro" id="IPR017552">
    <property type="entry name" value="PHI/rmpB"/>
</dbReference>
<dbReference type="GO" id="GO:0043800">
    <property type="term" value="F:6-phospho-3-hexuloisomerase activity"/>
    <property type="evidence" value="ECO:0007669"/>
    <property type="project" value="UniProtKB-EC"/>
</dbReference>
<name>H1KZS6_9EURY</name>
<dbReference type="InterPro" id="IPR046348">
    <property type="entry name" value="SIS_dom_sf"/>
</dbReference>
<dbReference type="EMBL" id="AGJL01000032">
    <property type="protein sequence ID" value="EHP85623.1"/>
    <property type="molecule type" value="Genomic_DNA"/>
</dbReference>
<evidence type="ECO:0000259" key="3">
    <source>
        <dbReference type="PROSITE" id="PS51464"/>
    </source>
</evidence>
<dbReference type="RefSeq" id="WP_007044730.1">
    <property type="nucleotide sequence ID" value="NZ_AGJL01000032.1"/>
</dbReference>
<dbReference type="GO" id="GO:1901135">
    <property type="term" value="P:carbohydrate derivative metabolic process"/>
    <property type="evidence" value="ECO:0007669"/>
    <property type="project" value="InterPro"/>
</dbReference>
<keyword evidence="2" id="KW-1133">Transmembrane helix</keyword>
<dbReference type="Pfam" id="PF01380">
    <property type="entry name" value="SIS"/>
    <property type="match status" value="1"/>
</dbReference>
<dbReference type="SUPFAM" id="SSF53697">
    <property type="entry name" value="SIS domain"/>
    <property type="match status" value="1"/>
</dbReference>
<dbReference type="PANTHER" id="PTHR43443:SF1">
    <property type="entry name" value="3-HEXULOSE-6-PHOSPHATE ISOMERASE"/>
    <property type="match status" value="1"/>
</dbReference>
<dbReference type="STRING" id="647171.MetfoDRAFT_1299"/>
<keyword evidence="2" id="KW-0812">Transmembrane</keyword>
<dbReference type="EC" id="5.3.1.27" evidence="4"/>
<dbReference type="Gene3D" id="3.40.50.10490">
    <property type="entry name" value="Glucose-6-phosphate isomerase like protein, domain 1"/>
    <property type="match status" value="1"/>
</dbReference>
<dbReference type="Proteomes" id="UP000003706">
    <property type="component" value="Unassembled WGS sequence"/>
</dbReference>
<comment type="similarity">
    <text evidence="1">Belongs to the SIS family. PHI subfamily.</text>
</comment>
<evidence type="ECO:0000313" key="5">
    <source>
        <dbReference type="Proteomes" id="UP000003706"/>
    </source>
</evidence>
<evidence type="ECO:0000256" key="1">
    <source>
        <dbReference type="ARBA" id="ARBA00009235"/>
    </source>
</evidence>
<keyword evidence="2" id="KW-0472">Membrane</keyword>
<evidence type="ECO:0000256" key="2">
    <source>
        <dbReference type="SAM" id="Phobius"/>
    </source>
</evidence>
<protein>
    <submittedName>
        <fullName evidence="4">6-phospho-3-hexuloisomerase</fullName>
        <ecNumber evidence="4">5.3.1.27</ecNumber>
    </submittedName>
</protein>
<dbReference type="CDD" id="cd05005">
    <property type="entry name" value="SIS_PHI"/>
    <property type="match status" value="1"/>
</dbReference>
<dbReference type="InterPro" id="IPR001347">
    <property type="entry name" value="SIS_dom"/>
</dbReference>
<feature type="domain" description="SIS" evidence="3">
    <location>
        <begin position="35"/>
        <end position="166"/>
    </location>
</feature>
<proteinExistence type="inferred from homology"/>